<evidence type="ECO:0000313" key="1">
    <source>
        <dbReference type="EMBL" id="GGB40209.1"/>
    </source>
</evidence>
<comment type="caution">
    <text evidence="1">The sequence shown here is derived from an EMBL/GenBank/DDBJ whole genome shotgun (WGS) entry which is preliminary data.</text>
</comment>
<protein>
    <submittedName>
        <fullName evidence="1">Glycosyl transferase</fullName>
    </submittedName>
</protein>
<gene>
    <name evidence="1" type="ORF">GCM10011502_11920</name>
</gene>
<dbReference type="RefSeq" id="WP_188629186.1">
    <property type="nucleotide sequence ID" value="NZ_BMKE01000007.1"/>
</dbReference>
<dbReference type="Pfam" id="PF13692">
    <property type="entry name" value="Glyco_trans_1_4"/>
    <property type="match status" value="1"/>
</dbReference>
<sequence>MKKVLVIGYVWPEPNSSAAGSHMLSILRLYKQQGWQVEFATPAQPTEHMVDLAAEGISSQSIMLNCDSFDAYVAEYGPDIVMFDRFMMEEQFGWRVEKNCPNALRVLDTEDLQCLRHARHQAHKANREMTTADLFSDIAKREIAAVLRCDLSLIISDFEMQLLQDTFKVDARLLHHLPFMVNLAALPGKTADYDKRQHFMTIGNFRHAPNWDAVLYLQQIWPLIRKQLPGAELHIYGSYPPPKATALHNPKTGFLIKGWADDAFAVMEQARVCLAPLRFGAGIKGKLLDAMMMQTPSVTTAIGSEGMHGSLPWPGTIAADAEQFAAAAVALYQDEPRWLTAQQQATQLLHTRYDAATLGPQLITRLAALGEHLDEHRLHNFTGSMLRHHSMMSTKYMSQWIAAKNARE</sequence>
<keyword evidence="2" id="KW-1185">Reference proteome</keyword>
<reference evidence="2" key="1">
    <citation type="journal article" date="2019" name="Int. J. Syst. Evol. Microbiol.">
        <title>The Global Catalogue of Microorganisms (GCM) 10K type strain sequencing project: providing services to taxonomists for standard genome sequencing and annotation.</title>
        <authorList>
            <consortium name="The Broad Institute Genomics Platform"/>
            <consortium name="The Broad Institute Genome Sequencing Center for Infectious Disease"/>
            <person name="Wu L."/>
            <person name="Ma J."/>
        </authorList>
    </citation>
    <scope>NUCLEOTIDE SEQUENCE [LARGE SCALE GENOMIC DNA]</scope>
    <source>
        <strain evidence="2">CGMCC 1.15923</strain>
    </source>
</reference>
<accession>A0ABQ1IKC1</accession>
<dbReference type="Proteomes" id="UP000646152">
    <property type="component" value="Unassembled WGS sequence"/>
</dbReference>
<dbReference type="GO" id="GO:0016740">
    <property type="term" value="F:transferase activity"/>
    <property type="evidence" value="ECO:0007669"/>
    <property type="project" value="UniProtKB-KW"/>
</dbReference>
<dbReference type="Gene3D" id="3.40.50.2000">
    <property type="entry name" value="Glycogen Phosphorylase B"/>
    <property type="match status" value="1"/>
</dbReference>
<organism evidence="1 2">
    <name type="scientific">Oceanisphaera marina</name>
    <dbReference type="NCBI Taxonomy" id="2017550"/>
    <lineage>
        <taxon>Bacteria</taxon>
        <taxon>Pseudomonadati</taxon>
        <taxon>Pseudomonadota</taxon>
        <taxon>Gammaproteobacteria</taxon>
        <taxon>Aeromonadales</taxon>
        <taxon>Aeromonadaceae</taxon>
        <taxon>Oceanisphaera</taxon>
    </lineage>
</organism>
<proteinExistence type="predicted"/>
<dbReference type="SUPFAM" id="SSF53756">
    <property type="entry name" value="UDP-Glycosyltransferase/glycogen phosphorylase"/>
    <property type="match status" value="1"/>
</dbReference>
<evidence type="ECO:0000313" key="2">
    <source>
        <dbReference type="Proteomes" id="UP000646152"/>
    </source>
</evidence>
<dbReference type="EMBL" id="BMKE01000007">
    <property type="protein sequence ID" value="GGB40209.1"/>
    <property type="molecule type" value="Genomic_DNA"/>
</dbReference>
<keyword evidence="1" id="KW-0808">Transferase</keyword>
<name>A0ABQ1IKC1_9GAMM</name>